<keyword evidence="13" id="KW-1185">Reference proteome</keyword>
<dbReference type="GeneID" id="31367147"/>
<keyword evidence="4" id="KW-0375">Hydrogen ion transport</keyword>
<dbReference type="STRING" id="670386.D3BU60"/>
<dbReference type="InterPro" id="IPR036771">
    <property type="entry name" value="ATPsynth_dsu/esu_N"/>
</dbReference>
<dbReference type="Pfam" id="PF02823">
    <property type="entry name" value="ATP-synt_DE_N"/>
    <property type="match status" value="1"/>
</dbReference>
<dbReference type="AlphaFoldDB" id="D3BU60"/>
<evidence type="ECO:0000256" key="10">
    <source>
        <dbReference type="SAM" id="Coils"/>
    </source>
</evidence>
<evidence type="ECO:0000259" key="11">
    <source>
        <dbReference type="Pfam" id="PF02823"/>
    </source>
</evidence>
<organism evidence="12 13">
    <name type="scientific">Heterostelium pallidum (strain ATCC 26659 / Pp 5 / PN500)</name>
    <name type="common">Cellular slime mold</name>
    <name type="synonym">Polysphondylium pallidum</name>
    <dbReference type="NCBI Taxonomy" id="670386"/>
    <lineage>
        <taxon>Eukaryota</taxon>
        <taxon>Amoebozoa</taxon>
        <taxon>Evosea</taxon>
        <taxon>Eumycetozoa</taxon>
        <taxon>Dictyostelia</taxon>
        <taxon>Acytosteliales</taxon>
        <taxon>Acytosteliaceae</taxon>
        <taxon>Heterostelium</taxon>
    </lineage>
</organism>
<accession>D3BU60</accession>
<evidence type="ECO:0000256" key="1">
    <source>
        <dbReference type="ARBA" id="ARBA00004273"/>
    </source>
</evidence>
<feature type="domain" description="ATP synthase F1 complex delta/epsilon subunit N-terminal" evidence="11">
    <location>
        <begin position="44"/>
        <end position="114"/>
    </location>
</feature>
<name>D3BU60_HETP5</name>
<evidence type="ECO:0000256" key="3">
    <source>
        <dbReference type="ARBA" id="ARBA00022448"/>
    </source>
</evidence>
<keyword evidence="8" id="KW-0496">Mitochondrion</keyword>
<sequence>MFKNFIGRTSGLVRSSMINNNNSYITKRTFASEGAAVNADDLLSFSFMVPHQILFKNKKVQMLTLPGARGVFGVLKNHIPKIAELKPGVVQVHHESGDVDKYFISGGFAFINPDASCYINAVEAVPVDQLDANEVKNGLARYTQLYNEASDEAAKATALIGLEAHQQMAYACGVSL</sequence>
<dbReference type="RefSeq" id="XP_020427195.1">
    <property type="nucleotide sequence ID" value="XM_020582428.1"/>
</dbReference>
<evidence type="ECO:0000256" key="4">
    <source>
        <dbReference type="ARBA" id="ARBA00022781"/>
    </source>
</evidence>
<protein>
    <submittedName>
        <fullName evidence="12">ATP synthase F1 delta</fullName>
    </submittedName>
</protein>
<evidence type="ECO:0000313" key="12">
    <source>
        <dbReference type="EMBL" id="EFA75061.1"/>
    </source>
</evidence>
<evidence type="ECO:0000256" key="6">
    <source>
        <dbReference type="ARBA" id="ARBA00022946"/>
    </source>
</evidence>
<evidence type="ECO:0000256" key="5">
    <source>
        <dbReference type="ARBA" id="ARBA00022792"/>
    </source>
</evidence>
<keyword evidence="6" id="KW-0809">Transit peptide</keyword>
<dbReference type="FunCoup" id="D3BU60">
    <property type="interactions" value="440"/>
</dbReference>
<reference evidence="12 13" key="1">
    <citation type="journal article" date="2011" name="Genome Res.">
        <title>Phylogeny-wide analysis of social amoeba genomes highlights ancient origins for complex intercellular communication.</title>
        <authorList>
            <person name="Heidel A.J."/>
            <person name="Lawal H.M."/>
            <person name="Felder M."/>
            <person name="Schilde C."/>
            <person name="Helps N.R."/>
            <person name="Tunggal B."/>
            <person name="Rivero F."/>
            <person name="John U."/>
            <person name="Schleicher M."/>
            <person name="Eichinger L."/>
            <person name="Platzer M."/>
            <person name="Noegel A.A."/>
            <person name="Schaap P."/>
            <person name="Gloeckner G."/>
        </authorList>
    </citation>
    <scope>NUCLEOTIDE SEQUENCE [LARGE SCALE GENOMIC DNA]</scope>
    <source>
        <strain evidence="13">ATCC 26659 / Pp 5 / PN500</strain>
    </source>
</reference>
<comment type="similarity">
    <text evidence="2">Belongs to the ATPase epsilon chain family.</text>
</comment>
<keyword evidence="7" id="KW-0406">Ion transport</keyword>
<dbReference type="GO" id="GO:0045259">
    <property type="term" value="C:proton-transporting ATP synthase complex"/>
    <property type="evidence" value="ECO:0007669"/>
    <property type="project" value="InterPro"/>
</dbReference>
<dbReference type="InterPro" id="IPR020546">
    <property type="entry name" value="ATP_synth_F1_dsu/esu_N"/>
</dbReference>
<evidence type="ECO:0000256" key="9">
    <source>
        <dbReference type="ARBA" id="ARBA00023136"/>
    </source>
</evidence>
<dbReference type="GO" id="GO:0046933">
    <property type="term" value="F:proton-transporting ATP synthase activity, rotational mechanism"/>
    <property type="evidence" value="ECO:0007669"/>
    <property type="project" value="InterPro"/>
</dbReference>
<dbReference type="SUPFAM" id="SSF51344">
    <property type="entry name" value="Epsilon subunit of F1F0-ATP synthase N-terminal domain"/>
    <property type="match status" value="1"/>
</dbReference>
<gene>
    <name evidence="12" type="primary">atp5D</name>
    <name evidence="12" type="ORF">PPL_11679</name>
</gene>
<dbReference type="PANTHER" id="PTHR13822:SF7">
    <property type="entry name" value="ATP SYNTHASE SUBUNIT DELTA, MITOCHONDRIAL"/>
    <property type="match status" value="1"/>
</dbReference>
<dbReference type="Proteomes" id="UP000001396">
    <property type="component" value="Unassembled WGS sequence"/>
</dbReference>
<dbReference type="HAMAP" id="MF_00530">
    <property type="entry name" value="ATP_synth_epsil_bac"/>
    <property type="match status" value="1"/>
</dbReference>
<dbReference type="GO" id="GO:0005743">
    <property type="term" value="C:mitochondrial inner membrane"/>
    <property type="evidence" value="ECO:0007669"/>
    <property type="project" value="UniProtKB-SubCell"/>
</dbReference>
<evidence type="ECO:0000313" key="13">
    <source>
        <dbReference type="Proteomes" id="UP000001396"/>
    </source>
</evidence>
<dbReference type="InParanoid" id="D3BU60"/>
<dbReference type="PANTHER" id="PTHR13822">
    <property type="entry name" value="ATP SYNTHASE DELTA/EPSILON CHAIN"/>
    <property type="match status" value="1"/>
</dbReference>
<keyword evidence="5" id="KW-0999">Mitochondrion inner membrane</keyword>
<dbReference type="Gene3D" id="2.60.15.10">
    <property type="entry name" value="F0F1 ATP synthase delta/epsilon subunit, N-terminal"/>
    <property type="match status" value="1"/>
</dbReference>
<dbReference type="CDD" id="cd12152">
    <property type="entry name" value="F1-ATPase_delta"/>
    <property type="match status" value="1"/>
</dbReference>
<keyword evidence="10" id="KW-0175">Coiled coil</keyword>
<dbReference type="OMA" id="PHQTIYR"/>
<comment type="subcellular location">
    <subcellularLocation>
        <location evidence="1">Mitochondrion inner membrane</location>
    </subcellularLocation>
</comment>
<evidence type="ECO:0000256" key="8">
    <source>
        <dbReference type="ARBA" id="ARBA00023128"/>
    </source>
</evidence>
<dbReference type="InterPro" id="IPR001469">
    <property type="entry name" value="ATP_synth_F1_dsu/esu"/>
</dbReference>
<proteinExistence type="inferred from homology"/>
<keyword evidence="9" id="KW-0472">Membrane</keyword>
<evidence type="ECO:0000256" key="2">
    <source>
        <dbReference type="ARBA" id="ARBA00005712"/>
    </source>
</evidence>
<evidence type="ECO:0000256" key="7">
    <source>
        <dbReference type="ARBA" id="ARBA00023065"/>
    </source>
</evidence>
<keyword evidence="3" id="KW-0813">Transport</keyword>
<feature type="coiled-coil region" evidence="10">
    <location>
        <begin position="132"/>
        <end position="159"/>
    </location>
</feature>
<dbReference type="EMBL" id="ADBJ01000058">
    <property type="protein sequence ID" value="EFA75061.1"/>
    <property type="molecule type" value="Genomic_DNA"/>
</dbReference>
<comment type="caution">
    <text evidence="12">The sequence shown here is derived from an EMBL/GenBank/DDBJ whole genome shotgun (WGS) entry which is preliminary data.</text>
</comment>